<evidence type="ECO:0000313" key="2">
    <source>
        <dbReference type="Proteomes" id="UP000770661"/>
    </source>
</evidence>
<name>A0A8J4YK19_CHIOP</name>
<sequence length="174" mass="18678">MRTMPAHVHAAAGEVEMICAAPQGLFIRANPLGSGLNPVKEAEVDGGQEDHARASIPSGSGLVTCRVCRSLSVPEVRDASDASSGSPGSNPWRTFPDVAGVCEARVELHNPRMVTDSWSVVVLPSSRMSCWSQLTASLPAGDETAWVLCLRVHKVTCHLLPRRRLLCSAWLINE</sequence>
<reference evidence="1" key="1">
    <citation type="submission" date="2020-07" db="EMBL/GenBank/DDBJ databases">
        <title>The High-quality genome of the commercially important snow crab, Chionoecetes opilio.</title>
        <authorList>
            <person name="Jeong J.-H."/>
            <person name="Ryu S."/>
        </authorList>
    </citation>
    <scope>NUCLEOTIDE SEQUENCE</scope>
    <source>
        <strain evidence="1">MADBK_172401_WGS</strain>
        <tissue evidence="1">Digestive gland</tissue>
    </source>
</reference>
<dbReference type="AlphaFoldDB" id="A0A8J4YK19"/>
<protein>
    <submittedName>
        <fullName evidence="1">Uncharacterized protein</fullName>
    </submittedName>
</protein>
<evidence type="ECO:0000313" key="1">
    <source>
        <dbReference type="EMBL" id="KAG0724931.1"/>
    </source>
</evidence>
<proteinExistence type="predicted"/>
<gene>
    <name evidence="1" type="ORF">GWK47_039572</name>
</gene>
<keyword evidence="2" id="KW-1185">Reference proteome</keyword>
<comment type="caution">
    <text evidence="1">The sequence shown here is derived from an EMBL/GenBank/DDBJ whole genome shotgun (WGS) entry which is preliminary data.</text>
</comment>
<organism evidence="1 2">
    <name type="scientific">Chionoecetes opilio</name>
    <name type="common">Atlantic snow crab</name>
    <name type="synonym">Cancer opilio</name>
    <dbReference type="NCBI Taxonomy" id="41210"/>
    <lineage>
        <taxon>Eukaryota</taxon>
        <taxon>Metazoa</taxon>
        <taxon>Ecdysozoa</taxon>
        <taxon>Arthropoda</taxon>
        <taxon>Crustacea</taxon>
        <taxon>Multicrustacea</taxon>
        <taxon>Malacostraca</taxon>
        <taxon>Eumalacostraca</taxon>
        <taxon>Eucarida</taxon>
        <taxon>Decapoda</taxon>
        <taxon>Pleocyemata</taxon>
        <taxon>Brachyura</taxon>
        <taxon>Eubrachyura</taxon>
        <taxon>Majoidea</taxon>
        <taxon>Majidae</taxon>
        <taxon>Chionoecetes</taxon>
    </lineage>
</organism>
<dbReference type="EMBL" id="JACEEZ010006222">
    <property type="protein sequence ID" value="KAG0724931.1"/>
    <property type="molecule type" value="Genomic_DNA"/>
</dbReference>
<accession>A0A8J4YK19</accession>
<dbReference type="Proteomes" id="UP000770661">
    <property type="component" value="Unassembled WGS sequence"/>
</dbReference>